<dbReference type="Proteomes" id="UP000440694">
    <property type="component" value="Unassembled WGS sequence"/>
</dbReference>
<dbReference type="SUPFAM" id="SSF56300">
    <property type="entry name" value="Metallo-dependent phosphatases"/>
    <property type="match status" value="1"/>
</dbReference>
<dbReference type="AlphaFoldDB" id="A0A6I3KJP9"/>
<name>A0A6I3KJP9_9HYPH</name>
<dbReference type="RefSeq" id="WP_154738452.1">
    <property type="nucleotide sequence ID" value="NZ_WMBQ01000001.1"/>
</dbReference>
<feature type="transmembrane region" description="Helical" evidence="1">
    <location>
        <begin position="421"/>
        <end position="451"/>
    </location>
</feature>
<accession>A0A6I3KJP9</accession>
<keyword evidence="3" id="KW-1185">Reference proteome</keyword>
<organism evidence="2 3">
    <name type="scientific">Hyphomicrobium album</name>
    <dbReference type="NCBI Taxonomy" id="2665159"/>
    <lineage>
        <taxon>Bacteria</taxon>
        <taxon>Pseudomonadati</taxon>
        <taxon>Pseudomonadota</taxon>
        <taxon>Alphaproteobacteria</taxon>
        <taxon>Hyphomicrobiales</taxon>
        <taxon>Hyphomicrobiaceae</taxon>
        <taxon>Hyphomicrobium</taxon>
    </lineage>
</organism>
<gene>
    <name evidence="2" type="ORF">GIW81_06385</name>
</gene>
<evidence type="ECO:0000313" key="2">
    <source>
        <dbReference type="EMBL" id="MTD93962.1"/>
    </source>
</evidence>
<keyword evidence="1" id="KW-0812">Transmembrane</keyword>
<evidence type="ECO:0008006" key="4">
    <source>
        <dbReference type="Google" id="ProtNLM"/>
    </source>
</evidence>
<sequence length="647" mass="72436">MADGSGEIDIKALPKMVRWYSPAHLVSTGWRSIVSELFGQYADQRIMQATIDGFAPEIMKTVVGRYNYSDLRALGDGNTVWVDYIADLGDGFDSTFAMASLVSQPQITLDGVGSLPAAKLLIMGGDQVYPFPTRTEYRERFAMPYTTALPPAPDGSWRRLLFVLPGNHDWYDGLSSFDHMFCKARFGHAAENRIGGWLCPQHRSYFAIRLPHNWWIWGADIQLAQYLDAGQILYFEGVAEAMKQHPTEAPKLILCTAEPSWNYDKDEKLQGEDNLSTITKIATDAGARIAAVVAGDLHHYSRYFSKETGASFFTAGGGGAYFSPTHYLQDERRVAWGGKKLNLNLRCKIEDGKPTNEPSCWPTRAKSRRLSLSTLGFPFRNYGFAVALGVIYWVMIWMFATTPVNGTAVGLTLIQDPNFHWWPGIFMLAPLAAATNVILGIWCLILWAVLYGYADGAWGNKARVVLGTLHWMAHIAMMIALYYAVSYFSFWLVDTVWPQAREMLQNLELKSSPDVRELLRTIVIFPVTMIFLGGIGAGFVWGAYLTISCLMGLHCDQAFASMGIPDFKNFLRMKVEPNKLTIYPIGLRRTPRRWAWRKSKDRGFGDATGPAIVPARPLRPALIEGPIEIRVGDLKRREPQQPTAAVV</sequence>
<dbReference type="Gene3D" id="3.60.21.10">
    <property type="match status" value="1"/>
</dbReference>
<dbReference type="EMBL" id="WMBQ01000001">
    <property type="protein sequence ID" value="MTD93962.1"/>
    <property type="molecule type" value="Genomic_DNA"/>
</dbReference>
<comment type="caution">
    <text evidence="2">The sequence shown here is derived from an EMBL/GenBank/DDBJ whole genome shotgun (WGS) entry which is preliminary data.</text>
</comment>
<dbReference type="InterPro" id="IPR029052">
    <property type="entry name" value="Metallo-depent_PP-like"/>
</dbReference>
<protein>
    <recommendedName>
        <fullName evidence="4">Calcineurin-like phosphoesterase domain-containing protein</fullName>
    </recommendedName>
</protein>
<dbReference type="PANTHER" id="PTHR34211">
    <property type="entry name" value="CALCINEURIN-LIKE METALLO-PHOSPHOESTERASE SUPERFAMILY PROTEIN"/>
    <property type="match status" value="1"/>
</dbReference>
<proteinExistence type="predicted"/>
<feature type="transmembrane region" description="Helical" evidence="1">
    <location>
        <begin position="382"/>
        <end position="400"/>
    </location>
</feature>
<evidence type="ECO:0000256" key="1">
    <source>
        <dbReference type="SAM" id="Phobius"/>
    </source>
</evidence>
<feature type="transmembrane region" description="Helical" evidence="1">
    <location>
        <begin position="471"/>
        <end position="497"/>
    </location>
</feature>
<keyword evidence="1" id="KW-1133">Transmembrane helix</keyword>
<feature type="transmembrane region" description="Helical" evidence="1">
    <location>
        <begin position="518"/>
        <end position="544"/>
    </location>
</feature>
<keyword evidence="1" id="KW-0472">Membrane</keyword>
<reference evidence="2 3" key="1">
    <citation type="submission" date="2019-11" db="EMBL/GenBank/DDBJ databases">
        <title>Identification of a novel strain.</title>
        <authorList>
            <person name="Xu Q."/>
            <person name="Wang G."/>
        </authorList>
    </citation>
    <scope>NUCLEOTIDE SEQUENCE [LARGE SCALE GENOMIC DNA]</scope>
    <source>
        <strain evidence="3">xq</strain>
    </source>
</reference>
<dbReference type="PANTHER" id="PTHR34211:SF3">
    <property type="entry name" value="CALCINEURIN-LIKE METALLO-PHOSPHOESTERASE SUPERFAMILY PROTEIN"/>
    <property type="match status" value="1"/>
</dbReference>
<evidence type="ECO:0000313" key="3">
    <source>
        <dbReference type="Proteomes" id="UP000440694"/>
    </source>
</evidence>